<feature type="transmembrane region" description="Helical" evidence="1">
    <location>
        <begin position="20"/>
        <end position="40"/>
    </location>
</feature>
<evidence type="ECO:0000256" key="1">
    <source>
        <dbReference type="SAM" id="Phobius"/>
    </source>
</evidence>
<reference evidence="2 3" key="1">
    <citation type="submission" date="2018-08" db="EMBL/GenBank/DDBJ databases">
        <authorList>
            <person name="Khan S.A."/>
            <person name="Jeon C.O."/>
            <person name="Chun B.H."/>
            <person name="Jeong S.E."/>
        </authorList>
    </citation>
    <scope>NUCLEOTIDE SEQUENCE [LARGE SCALE GENOMIC DNA]</scope>
    <source>
        <strain evidence="2 3">S-16</strain>
    </source>
</reference>
<name>A0A3N7HTC4_9BURK</name>
<reference evidence="2 3" key="2">
    <citation type="submission" date="2018-12" db="EMBL/GenBank/DDBJ databases">
        <title>Rhizobacter gummiphilus sp. nov., a rubber-degrading bacterium isolated from the soil of a botanical garden in Japan.</title>
        <authorList>
            <person name="Shunsuke S.S."/>
        </authorList>
    </citation>
    <scope>NUCLEOTIDE SEQUENCE [LARGE SCALE GENOMIC DNA]</scope>
    <source>
        <strain evidence="2 3">S-16</strain>
    </source>
</reference>
<dbReference type="EMBL" id="QUSW01000002">
    <property type="protein sequence ID" value="RQP25023.1"/>
    <property type="molecule type" value="Genomic_DNA"/>
</dbReference>
<organism evidence="2 3">
    <name type="scientific">Piscinibacter terrae</name>
    <dbReference type="NCBI Taxonomy" id="2496871"/>
    <lineage>
        <taxon>Bacteria</taxon>
        <taxon>Pseudomonadati</taxon>
        <taxon>Pseudomonadota</taxon>
        <taxon>Betaproteobacteria</taxon>
        <taxon>Burkholderiales</taxon>
        <taxon>Sphaerotilaceae</taxon>
        <taxon>Piscinibacter</taxon>
    </lineage>
</organism>
<dbReference type="Proteomes" id="UP000267464">
    <property type="component" value="Unassembled WGS sequence"/>
</dbReference>
<feature type="transmembrane region" description="Helical" evidence="1">
    <location>
        <begin position="116"/>
        <end position="138"/>
    </location>
</feature>
<evidence type="ECO:0000313" key="3">
    <source>
        <dbReference type="Proteomes" id="UP000267464"/>
    </source>
</evidence>
<evidence type="ECO:0000313" key="2">
    <source>
        <dbReference type="EMBL" id="RQP25023.1"/>
    </source>
</evidence>
<protein>
    <submittedName>
        <fullName evidence="2">DUF2975 domain-containing protein</fullName>
    </submittedName>
</protein>
<keyword evidence="1" id="KW-0812">Transmembrane</keyword>
<keyword evidence="3" id="KW-1185">Reference proteome</keyword>
<gene>
    <name evidence="2" type="ORF">DZC73_09205</name>
</gene>
<dbReference type="InterPro" id="IPR021354">
    <property type="entry name" value="DUF2975"/>
</dbReference>
<accession>A0A3N7HTC4</accession>
<comment type="caution">
    <text evidence="2">The sequence shown here is derived from an EMBL/GenBank/DDBJ whole genome shotgun (WGS) entry which is preliminary data.</text>
</comment>
<feature type="transmembrane region" description="Helical" evidence="1">
    <location>
        <begin position="158"/>
        <end position="175"/>
    </location>
</feature>
<keyword evidence="1" id="KW-0472">Membrane</keyword>
<dbReference type="Pfam" id="PF11188">
    <property type="entry name" value="DUF2975"/>
    <property type="match status" value="1"/>
</dbReference>
<dbReference type="AlphaFoldDB" id="A0A3N7HTC4"/>
<sequence length="188" mass="20824">MSRKSPGRIEATPMDRVRRIAGLMRGMVLVGGSLFTFFTLKIWADPEWIETIARQDLGLLPEGFVITPTVQWLGALVSLLPLSLGIFGMLQVWFLFGEYAQGRIFTNLASMRLRRLAWAVIGAAATQIVARTAHVLLLTMNNPPGKKVLTISISSTDYSFIIFGVLLLGIAWVMVEATRLAQENAEFI</sequence>
<feature type="transmembrane region" description="Helical" evidence="1">
    <location>
        <begin position="72"/>
        <end position="96"/>
    </location>
</feature>
<proteinExistence type="predicted"/>
<keyword evidence="1" id="KW-1133">Transmembrane helix</keyword>